<accession>A0AAD6YF94</accession>
<name>A0AAD6YF94_9AGAR</name>
<reference evidence="1" key="1">
    <citation type="submission" date="2023-03" db="EMBL/GenBank/DDBJ databases">
        <title>Massive genome expansion in bonnet fungi (Mycena s.s.) driven by repeated elements and novel gene families across ecological guilds.</title>
        <authorList>
            <consortium name="Lawrence Berkeley National Laboratory"/>
            <person name="Harder C.B."/>
            <person name="Miyauchi S."/>
            <person name="Viragh M."/>
            <person name="Kuo A."/>
            <person name="Thoen E."/>
            <person name="Andreopoulos B."/>
            <person name="Lu D."/>
            <person name="Skrede I."/>
            <person name="Drula E."/>
            <person name="Henrissat B."/>
            <person name="Morin E."/>
            <person name="Kohler A."/>
            <person name="Barry K."/>
            <person name="LaButti K."/>
            <person name="Morin E."/>
            <person name="Salamov A."/>
            <person name="Lipzen A."/>
            <person name="Mereny Z."/>
            <person name="Hegedus B."/>
            <person name="Baldrian P."/>
            <person name="Stursova M."/>
            <person name="Weitz H."/>
            <person name="Taylor A."/>
            <person name="Grigoriev I.V."/>
            <person name="Nagy L.G."/>
            <person name="Martin F."/>
            <person name="Kauserud H."/>
        </authorList>
    </citation>
    <scope>NUCLEOTIDE SEQUENCE</scope>
    <source>
        <strain evidence="1">9144</strain>
    </source>
</reference>
<organism evidence="1 2">
    <name type="scientific">Mycena pura</name>
    <dbReference type="NCBI Taxonomy" id="153505"/>
    <lineage>
        <taxon>Eukaryota</taxon>
        <taxon>Fungi</taxon>
        <taxon>Dikarya</taxon>
        <taxon>Basidiomycota</taxon>
        <taxon>Agaricomycotina</taxon>
        <taxon>Agaricomycetes</taxon>
        <taxon>Agaricomycetidae</taxon>
        <taxon>Agaricales</taxon>
        <taxon>Marasmiineae</taxon>
        <taxon>Mycenaceae</taxon>
        <taxon>Mycena</taxon>
    </lineage>
</organism>
<proteinExistence type="predicted"/>
<dbReference type="AlphaFoldDB" id="A0AAD6YF94"/>
<dbReference type="EMBL" id="JARJCW010000015">
    <property type="protein sequence ID" value="KAJ7216505.1"/>
    <property type="molecule type" value="Genomic_DNA"/>
</dbReference>
<protein>
    <submittedName>
        <fullName evidence="1">Uncharacterized protein</fullName>
    </submittedName>
</protein>
<dbReference type="Proteomes" id="UP001219525">
    <property type="component" value="Unassembled WGS sequence"/>
</dbReference>
<feature type="non-terminal residue" evidence="1">
    <location>
        <position position="316"/>
    </location>
</feature>
<evidence type="ECO:0000313" key="1">
    <source>
        <dbReference type="EMBL" id="KAJ7216505.1"/>
    </source>
</evidence>
<comment type="caution">
    <text evidence="1">The sequence shown here is derived from an EMBL/GenBank/DDBJ whole genome shotgun (WGS) entry which is preliminary data.</text>
</comment>
<sequence>ARSPPTIHCKRSPQDLAEWNTLDIPLSGDDIFETHALEEFQNTDISGFRANTIGTPKRSATEASVVIEPPLKRRKLEVGTLRDVIPQPHIVASEMASVATKNSTSPAYSRTKPIPIPPHTLPLPDPPFARRSWVIPVRGTLPWQHATSAVVLLDPTDPNPPSHDDELAWTPPALSAFWSFLLKVRAKKQLGPLGLSFNVSRSHYSSANSNSQPAGTGTYTEYSVMGAQPVIPSLDSEPPSAVSSVRQLPLTVTTSVPLLSVDHIKVYHDAINSMVIRNVLDAWRFESGEMGSYKIRLLKGARLVLLDERSKGILVV</sequence>
<evidence type="ECO:0000313" key="2">
    <source>
        <dbReference type="Proteomes" id="UP001219525"/>
    </source>
</evidence>
<gene>
    <name evidence="1" type="ORF">GGX14DRAFT_604977</name>
</gene>
<keyword evidence="2" id="KW-1185">Reference proteome</keyword>